<dbReference type="InterPro" id="IPR011989">
    <property type="entry name" value="ARM-like"/>
</dbReference>
<dbReference type="PANTHER" id="PTHR13389:SF0">
    <property type="entry name" value="PUMILIO HOMOLOG 3"/>
    <property type="match status" value="1"/>
</dbReference>
<feature type="compositionally biased region" description="Low complexity" evidence="10">
    <location>
        <begin position="1825"/>
        <end position="1838"/>
    </location>
</feature>
<evidence type="ECO:0000256" key="8">
    <source>
        <dbReference type="PROSITE-ProRule" id="PRU00723"/>
    </source>
</evidence>
<dbReference type="GO" id="GO:0003729">
    <property type="term" value="F:mRNA binding"/>
    <property type="evidence" value="ECO:0007669"/>
    <property type="project" value="TreeGrafter"/>
</dbReference>
<comment type="similarity">
    <text evidence="1">Belongs to the unkempt family.</text>
</comment>
<evidence type="ECO:0000256" key="6">
    <source>
        <dbReference type="ARBA" id="ARBA00022884"/>
    </source>
</evidence>
<dbReference type="Pfam" id="PF23261">
    <property type="entry name" value="zf-CCCH_11"/>
    <property type="match status" value="1"/>
</dbReference>
<evidence type="ECO:0000256" key="7">
    <source>
        <dbReference type="PROSITE-ProRule" id="PRU00317"/>
    </source>
</evidence>
<feature type="repeat" description="Pumilio" evidence="7">
    <location>
        <begin position="199"/>
        <end position="234"/>
    </location>
</feature>
<feature type="zinc finger region" description="C3H1-type" evidence="8">
    <location>
        <begin position="872"/>
        <end position="901"/>
    </location>
</feature>
<dbReference type="PROSITE" id="PS50302">
    <property type="entry name" value="PUM"/>
    <property type="match status" value="1"/>
</dbReference>
<protein>
    <submittedName>
        <fullName evidence="14">Uncharacterized protein</fullName>
    </submittedName>
</protein>
<dbReference type="InterPro" id="IPR033133">
    <property type="entry name" value="PUM-HD"/>
</dbReference>
<dbReference type="PANTHER" id="PTHR13389">
    <property type="entry name" value="PUMILIO HOMOLOG 3"/>
    <property type="match status" value="1"/>
</dbReference>
<feature type="domain" description="C3H1-type" evidence="11">
    <location>
        <begin position="872"/>
        <end position="901"/>
    </location>
</feature>
<evidence type="ECO:0000256" key="4">
    <source>
        <dbReference type="ARBA" id="ARBA00022771"/>
    </source>
</evidence>
<evidence type="ECO:0000256" key="1">
    <source>
        <dbReference type="ARBA" id="ARBA00008808"/>
    </source>
</evidence>
<reference evidence="14" key="1">
    <citation type="submission" date="2022-11" db="UniProtKB">
        <authorList>
            <consortium name="WormBaseParasite"/>
        </authorList>
    </citation>
    <scope>IDENTIFICATION</scope>
</reference>
<keyword evidence="5 8" id="KW-0862">Zinc</keyword>
<dbReference type="InterPro" id="IPR040059">
    <property type="entry name" value="PUM3"/>
</dbReference>
<evidence type="ECO:0000256" key="2">
    <source>
        <dbReference type="ARBA" id="ARBA00022723"/>
    </source>
</evidence>
<dbReference type="GO" id="GO:0005730">
    <property type="term" value="C:nucleolus"/>
    <property type="evidence" value="ECO:0007669"/>
    <property type="project" value="TreeGrafter"/>
</dbReference>
<dbReference type="PROSITE" id="PS50303">
    <property type="entry name" value="PUM_HD"/>
    <property type="match status" value="1"/>
</dbReference>
<dbReference type="InterPro" id="IPR000571">
    <property type="entry name" value="Znf_CCCH"/>
</dbReference>
<feature type="coiled-coil region" evidence="9">
    <location>
        <begin position="1764"/>
        <end position="1791"/>
    </location>
</feature>
<dbReference type="InterPro" id="IPR057296">
    <property type="entry name" value="UNK_Znf_5"/>
</dbReference>
<dbReference type="SMART" id="SM00356">
    <property type="entry name" value="ZnF_C3H1"/>
    <property type="match status" value="5"/>
</dbReference>
<keyword evidence="6" id="KW-0694">RNA-binding</keyword>
<dbReference type="Pfam" id="PF25427">
    <property type="entry name" value="zf-CCCH_UNK"/>
    <property type="match status" value="1"/>
</dbReference>
<evidence type="ECO:0000256" key="3">
    <source>
        <dbReference type="ARBA" id="ARBA00022737"/>
    </source>
</evidence>
<feature type="region of interest" description="Disordered" evidence="10">
    <location>
        <begin position="696"/>
        <end position="726"/>
    </location>
</feature>
<keyword evidence="2 8" id="KW-0479">Metal-binding</keyword>
<dbReference type="Gene3D" id="4.10.1000.10">
    <property type="entry name" value="Zinc finger, CCCH-type"/>
    <property type="match status" value="1"/>
</dbReference>
<dbReference type="SMART" id="SM00025">
    <property type="entry name" value="Pumilio"/>
    <property type="match status" value="5"/>
</dbReference>
<feature type="region of interest" description="Disordered" evidence="10">
    <location>
        <begin position="30"/>
        <end position="72"/>
    </location>
</feature>
<feature type="compositionally biased region" description="Low complexity" evidence="10">
    <location>
        <begin position="40"/>
        <end position="58"/>
    </location>
</feature>
<feature type="domain" description="C3H1-type" evidence="11">
    <location>
        <begin position="1126"/>
        <end position="1154"/>
    </location>
</feature>
<dbReference type="InterPro" id="IPR036855">
    <property type="entry name" value="Znf_CCCH_sf"/>
</dbReference>
<dbReference type="InterPro" id="IPR040594">
    <property type="entry name" value="UNK_Znf_1"/>
</dbReference>
<dbReference type="InterPro" id="IPR012959">
    <property type="entry name" value="CPL_dom"/>
</dbReference>
<feature type="compositionally biased region" description="Low complexity" evidence="10">
    <location>
        <begin position="1865"/>
        <end position="1884"/>
    </location>
</feature>
<proteinExistence type="inferred from homology"/>
<dbReference type="GO" id="GO:0006417">
    <property type="term" value="P:regulation of translation"/>
    <property type="evidence" value="ECO:0007669"/>
    <property type="project" value="TreeGrafter"/>
</dbReference>
<evidence type="ECO:0000313" key="13">
    <source>
        <dbReference type="Proteomes" id="UP000887562"/>
    </source>
</evidence>
<dbReference type="GO" id="GO:0008270">
    <property type="term" value="F:zinc ion binding"/>
    <property type="evidence" value="ECO:0007669"/>
    <property type="project" value="UniProtKB-KW"/>
</dbReference>
<dbReference type="SUPFAM" id="SSF90229">
    <property type="entry name" value="CCCH zinc finger"/>
    <property type="match status" value="1"/>
</dbReference>
<feature type="compositionally biased region" description="Low complexity" evidence="10">
    <location>
        <begin position="1391"/>
        <end position="1410"/>
    </location>
</feature>
<accession>A0A915EZ80</accession>
<keyword evidence="3" id="KW-0677">Repeat</keyword>
<dbReference type="Pfam" id="PF18384">
    <property type="entry name" value="zf_CCCH_5"/>
    <property type="match status" value="1"/>
</dbReference>
<feature type="region of interest" description="Disordered" evidence="10">
    <location>
        <begin position="1213"/>
        <end position="1267"/>
    </location>
</feature>
<feature type="region of interest" description="Disordered" evidence="10">
    <location>
        <begin position="1865"/>
        <end position="1897"/>
    </location>
</feature>
<feature type="region of interest" description="Disordered" evidence="10">
    <location>
        <begin position="1299"/>
        <end position="1329"/>
    </location>
</feature>
<keyword evidence="4 8" id="KW-0863">Zinc-finger</keyword>
<feature type="zinc finger region" description="C3H1-type" evidence="8">
    <location>
        <begin position="1126"/>
        <end position="1154"/>
    </location>
</feature>
<dbReference type="Proteomes" id="UP000887562">
    <property type="component" value="Unplaced"/>
</dbReference>
<dbReference type="Pfam" id="PF00642">
    <property type="entry name" value="zf-CCCH"/>
    <property type="match status" value="1"/>
</dbReference>
<feature type="compositionally biased region" description="Low complexity" evidence="10">
    <location>
        <begin position="1299"/>
        <end position="1324"/>
    </location>
</feature>
<evidence type="ECO:0000256" key="5">
    <source>
        <dbReference type="ARBA" id="ARBA00022833"/>
    </source>
</evidence>
<dbReference type="Gene3D" id="1.25.10.10">
    <property type="entry name" value="Leucine-rich Repeat Variant"/>
    <property type="match status" value="2"/>
</dbReference>
<feature type="region of interest" description="Disordered" evidence="10">
    <location>
        <begin position="1353"/>
        <end position="1410"/>
    </location>
</feature>
<feature type="compositionally biased region" description="Low complexity" evidence="10">
    <location>
        <begin position="1183"/>
        <end position="1198"/>
    </location>
</feature>
<dbReference type="InterPro" id="IPR057295">
    <property type="entry name" value="UNK_Znf_4"/>
</dbReference>
<keyword evidence="13" id="KW-1185">Reference proteome</keyword>
<dbReference type="Pfam" id="PF23035">
    <property type="entry name" value="zf-CCCH_UNK-like_4th"/>
    <property type="match status" value="1"/>
</dbReference>
<feature type="domain" description="PUM-HD" evidence="12">
    <location>
        <begin position="137"/>
        <end position="486"/>
    </location>
</feature>
<evidence type="ECO:0000256" key="10">
    <source>
        <dbReference type="SAM" id="MobiDB-lite"/>
    </source>
</evidence>
<dbReference type="SUPFAM" id="SSF48371">
    <property type="entry name" value="ARM repeat"/>
    <property type="match status" value="1"/>
</dbReference>
<sequence>AGKIGKSVKFKSGEGKLFCLNAHLRNLGGAFKGSGPKPALKGILKKSSSSGYKPGKSSDTQDKKKRRPTKKLVLGNAFTKVDDVVLSTDHHRSSVKGKSGYGKSREKKKVKRFYTKKERRQARLTSKKHAEVVTTLLADWEVLRRDTTETSKKHELVDKMLAAAKTKLMDLSRAHDTSRIIESMLQLGTEAQRWVIFAELRDRLRYLAMSQYGKHVVLKLVNYGAKEHRLELFKLFRGYVAKLLRHKHAAEVVEVLYNDYATAAQRALILQEVYGHQFALQLTANNVQRLQQALDLNPDKRATILANLNDLLVTMVSKGLMRLSIVQHLLLEYLTVMLQSSDLLKIQTTTSTTMETTKLVQDITDPTTEETPTPRREERLSALVEAILESGIVSMLHTREGVKAALAVLWICPPKERKTLLKSMRTCIVSTAENEHGHIFLMGLLDSVDDTKLLAKTIVKELLEDLEDVVCHPHARKVLLYALAPRDPRHFAPALISACLAGGDDSPFTKKPLAVRAIELRAPLIGLLPALLRLVTEPMGEEEGVEVGDPLIRLFVGSVEHPAPLVDRARVVLLAEILIRSSAYELQFSTAASCFKRTGSREAERLVAIDTKSSSLLTPEDLAMLRQARTRALRHFVTTVLAQPNFQPIGIPTPPSHFSASVEAKRMLQTQRRKRALAIAEAEGVKKRKVTVKAFTNVDEEEDGNEKLGNAAEPMDTSTADDDTLPANAPFLERLEGQLLVSRLLQNEKKSDSHEFARLVCELVPEQTLQAWLTCNRSCFALVHLYELNDEEICEQLRKALYSQKDLIMASPLPGAKILAKHLYLNEFRTTQCPLFLEQQCHNHRPYTCFYWHFPNQKRRRPIKKVDGTFNYNPDVYCDKYDENSGTCPDGDDCPYAHRNAGDTERRYHPRYFKTGNCIYETTESGACVKNGLHCAFAHGPDDLRLPVYDIREVQDASSSKVTVNLPASLEKERVLSEDPTWNDMLHVMARYKTESCRKPPRMCRQGYSCPYYHNGKDRRRMPERYFYRSTPCPAVRPADEWLDSALCDAGDACTFCHTRTEQQFHPETWAFIIVRAVIDVGVGILKMRPVSRYVLGPISRYFLSFCFLKPLTFMDLVMSSSLMSIYKSTKCNDVLNSGYCPRGPFCAFAHADSEMTLGRTFLQSAPAASCRLSASSPRQHDASPVSSSTSASSSGVFSPGIRSSVPALTSLQASHTYPTGGQKLRMRHRSGGAAGSADSGGFGGATFDLQDTTPPPSVAAVAGAPAPPTQPSMLPHFPLFSPLIGAFGRGAFSTATRTTATGGTASTSTASTAAGTAQQQGSAARRKVSMEANKFPRMRLESCGSLLESYARGFTTPSSSSSSLTNQQPGQQQQHQQQRTGGVRSLGKCSPQPVTPSSSSSISSSMPTTFKSLPPWWAGAEVSERQQQQQQHHLHHPDNEYLNSLVTEELRTQLTVSTSPEESHQQQLIKDFTQSPLSSLLRQVQLSNQQTATGAASTLTGTKRGSGLFDDDPLGVVTASPLASPRGAPAVPPPSHQPSTAVAAATTATSVSGCSASAPVCIPSNGGNRGDIEAFDFPCSRQLGLEKLEVVERSATTLVLGEANCGCCCRGQGGGGQDSAFNSGGTPTVICDFGAVGSTSLHSMTSEGQDSALALSEVKDDGTPDLPLLHDASGTFGSMLLANVYQAQSLLPNHPASTTTSATTAAAVAGTMTSTAATTGLGDVDKTNTFSLPTTQSPVLLHSSPFSTTTAPDLERLALRQELEETRCKLNASLQDLEALRCECAEQTQQTLGLQLVVRQIVMILFNHLAEVRRLQEKPPLTPPSATATGTTTPSSARDASLTFLNDLLRVLLYDPTVRSALSSDGITGSTGASTTTPATSVTKRPSSLRRKSCSN</sequence>
<dbReference type="InterPro" id="IPR016024">
    <property type="entry name" value="ARM-type_fold"/>
</dbReference>
<feature type="region of interest" description="Disordered" evidence="10">
    <location>
        <begin position="1817"/>
        <end position="1838"/>
    </location>
</feature>
<feature type="compositionally biased region" description="Gly residues" evidence="10">
    <location>
        <begin position="1233"/>
        <end position="1245"/>
    </location>
</feature>
<dbReference type="Pfam" id="PF08144">
    <property type="entry name" value="CPL"/>
    <property type="match status" value="1"/>
</dbReference>
<evidence type="ECO:0000256" key="9">
    <source>
        <dbReference type="SAM" id="Coils"/>
    </source>
</evidence>
<feature type="compositionally biased region" description="Low complexity" evidence="10">
    <location>
        <begin position="1359"/>
        <end position="1379"/>
    </location>
</feature>
<dbReference type="InterPro" id="IPR001313">
    <property type="entry name" value="Pumilio_RNA-bd_rpt"/>
</dbReference>
<dbReference type="PROSITE" id="PS50103">
    <property type="entry name" value="ZF_C3H1"/>
    <property type="match status" value="2"/>
</dbReference>
<feature type="compositionally biased region" description="Basic residues" evidence="10">
    <location>
        <begin position="1888"/>
        <end position="1897"/>
    </location>
</feature>
<feature type="region of interest" description="Disordered" evidence="10">
    <location>
        <begin position="89"/>
        <end position="110"/>
    </location>
</feature>
<evidence type="ECO:0000313" key="14">
    <source>
        <dbReference type="WBParaSite" id="maker-E.canG7_contigs_9093-snap-gene-0.12-mRNA-1"/>
    </source>
</evidence>
<keyword evidence="9" id="KW-0175">Coiled coil</keyword>
<dbReference type="WBParaSite" id="maker-E.canG7_contigs_9093-snap-gene-0.12-mRNA-1">
    <property type="protein sequence ID" value="maker-E.canG7_contigs_9093-snap-gene-0.12-mRNA-1"/>
    <property type="gene ID" value="EcG7_06676"/>
</dbReference>
<dbReference type="Gene3D" id="3.30.1370.210">
    <property type="match status" value="1"/>
</dbReference>
<feature type="region of interest" description="Disordered" evidence="10">
    <location>
        <begin position="1174"/>
        <end position="1198"/>
    </location>
</feature>
<organism evidence="13 14">
    <name type="scientific">Echinococcus canadensis</name>
    <dbReference type="NCBI Taxonomy" id="519352"/>
    <lineage>
        <taxon>Eukaryota</taxon>
        <taxon>Metazoa</taxon>
        <taxon>Spiralia</taxon>
        <taxon>Lophotrochozoa</taxon>
        <taxon>Platyhelminthes</taxon>
        <taxon>Cestoda</taxon>
        <taxon>Eucestoda</taxon>
        <taxon>Cyclophyllidea</taxon>
        <taxon>Taeniidae</taxon>
        <taxon>Echinococcus</taxon>
        <taxon>Echinococcus canadensis group</taxon>
    </lineage>
</organism>
<evidence type="ECO:0000259" key="12">
    <source>
        <dbReference type="PROSITE" id="PS50303"/>
    </source>
</evidence>
<name>A0A915EZ80_9CEST</name>
<evidence type="ECO:0000259" key="11">
    <source>
        <dbReference type="PROSITE" id="PS50103"/>
    </source>
</evidence>